<dbReference type="PANTHER" id="PTHR32089">
    <property type="entry name" value="METHYL-ACCEPTING CHEMOTAXIS PROTEIN MCPB"/>
    <property type="match status" value="1"/>
</dbReference>
<dbReference type="PROSITE" id="PS50111">
    <property type="entry name" value="CHEMOTAXIS_TRANSDUC_2"/>
    <property type="match status" value="1"/>
</dbReference>
<evidence type="ECO:0000256" key="5">
    <source>
        <dbReference type="ARBA" id="ARBA00022989"/>
    </source>
</evidence>
<dbReference type="GO" id="GO:0006935">
    <property type="term" value="P:chemotaxis"/>
    <property type="evidence" value="ECO:0007669"/>
    <property type="project" value="UniProtKB-ARBA"/>
</dbReference>
<feature type="domain" description="Methyl-accepting transducer" evidence="10">
    <location>
        <begin position="387"/>
        <end position="626"/>
    </location>
</feature>
<reference evidence="12" key="1">
    <citation type="submission" date="2016-10" db="EMBL/GenBank/DDBJ databases">
        <authorList>
            <person name="Varghese N."/>
            <person name="Submissions S."/>
        </authorList>
    </citation>
    <scope>NUCLEOTIDE SEQUENCE [LARGE SCALE GENOMIC DNA]</scope>
    <source>
        <strain evidence="12">DSM 9751</strain>
    </source>
</reference>
<evidence type="ECO:0000256" key="6">
    <source>
        <dbReference type="ARBA" id="ARBA00023136"/>
    </source>
</evidence>
<sequence length="664" mass="71046">MSNSTPLVPLTAILMIAASIGAGWTGYEYNKSAKADAYYLAESSELRSAALQAIYLSERAATDSNLLSELEKLEASVEQSFGRIQNGDPINGISPAPAALQSQVSNLRGTWESISANLGKILSSRGNTESYTRAKTETKQAIDAALADAEASLSRMSTLPASDSQEKVLTEAVESLREAASILGRDGADADVLRAAESGISSFLGSISSIGRNLPQDKQLFDSLTKAYRGAQAAQRLNIKLVDSATGAKANIPLARAIWVERDSFKAASQSLVETAKALPNTHVVSPLIVGSLGGLAVLMALFTSVLAHFAATSRAQAVESRGNSIIGSQKERSKELSILLNDINEFGRGIINHEVTDDRESTKEIAKVLNLVFGKIREIIQESDQTISGLAAASEQTLVTAQNVSRNRQEQQRALEHISSLFADMSSYVEVIQEVTSHTLNVANEVSTKVGAGSDAVAKVHEGILLIADHNVSIQHRSKNMIESFQTLGRVSSVVNQVADRSDLVAFNAHLVADQIEGNDEVAHAMNKAAEAITVLAHQCKQAVGEIDILLKNMHESARDTQYAVDSSQREIDGLLDRSAKAQSALSDISQMSTSLRESVGDVTERTQSLMAQSSEVSHTMETVLNYSAENAAASEQTAQAITNVNRSAQELQRVIQGFLKGK</sequence>
<evidence type="ECO:0000259" key="10">
    <source>
        <dbReference type="PROSITE" id="PS50111"/>
    </source>
</evidence>
<keyword evidence="12" id="KW-1185">Reference proteome</keyword>
<evidence type="ECO:0000313" key="12">
    <source>
        <dbReference type="Proteomes" id="UP000198982"/>
    </source>
</evidence>
<dbReference type="GO" id="GO:0005886">
    <property type="term" value="C:plasma membrane"/>
    <property type="evidence" value="ECO:0007669"/>
    <property type="project" value="UniProtKB-SubCell"/>
</dbReference>
<dbReference type="GO" id="GO:0007165">
    <property type="term" value="P:signal transduction"/>
    <property type="evidence" value="ECO:0007669"/>
    <property type="project" value="UniProtKB-KW"/>
</dbReference>
<keyword evidence="3" id="KW-0488">Methylation</keyword>
<proteinExistence type="predicted"/>
<keyword evidence="5 9" id="KW-1133">Transmembrane helix</keyword>
<dbReference type="RefSeq" id="WP_092320775.1">
    <property type="nucleotide sequence ID" value="NZ_FNTJ01000003.1"/>
</dbReference>
<dbReference type="Proteomes" id="UP000198982">
    <property type="component" value="Unassembled WGS sequence"/>
</dbReference>
<evidence type="ECO:0000256" key="8">
    <source>
        <dbReference type="PROSITE-ProRule" id="PRU00284"/>
    </source>
</evidence>
<evidence type="ECO:0000256" key="4">
    <source>
        <dbReference type="ARBA" id="ARBA00022692"/>
    </source>
</evidence>
<dbReference type="PANTHER" id="PTHR32089:SF112">
    <property type="entry name" value="LYSOZYME-LIKE PROTEIN-RELATED"/>
    <property type="match status" value="1"/>
</dbReference>
<evidence type="ECO:0000313" key="11">
    <source>
        <dbReference type="EMBL" id="SED32854.1"/>
    </source>
</evidence>
<dbReference type="SUPFAM" id="SSF58104">
    <property type="entry name" value="Methyl-accepting chemotaxis protein (MCP) signaling domain"/>
    <property type="match status" value="1"/>
</dbReference>
<dbReference type="InterPro" id="IPR004089">
    <property type="entry name" value="MCPsignal_dom"/>
</dbReference>
<evidence type="ECO:0000256" key="9">
    <source>
        <dbReference type="SAM" id="Phobius"/>
    </source>
</evidence>
<comment type="subcellular location">
    <subcellularLocation>
        <location evidence="1">Cell membrane</location>
    </subcellularLocation>
</comment>
<dbReference type="SMART" id="SM00283">
    <property type="entry name" value="MA"/>
    <property type="match status" value="1"/>
</dbReference>
<feature type="transmembrane region" description="Helical" evidence="9">
    <location>
        <begin position="288"/>
        <end position="312"/>
    </location>
</feature>
<keyword evidence="7 8" id="KW-0807">Transducer</keyword>
<name>A0A1H4ZTM2_9PSED</name>
<dbReference type="AlphaFoldDB" id="A0A1H4ZTM2"/>
<evidence type="ECO:0000256" key="3">
    <source>
        <dbReference type="ARBA" id="ARBA00022481"/>
    </source>
</evidence>
<gene>
    <name evidence="11" type="ORF">SAMN05216178_6803</name>
</gene>
<organism evidence="11 12">
    <name type="scientific">Pseudomonas saponiphila</name>
    <dbReference type="NCBI Taxonomy" id="556534"/>
    <lineage>
        <taxon>Bacteria</taxon>
        <taxon>Pseudomonadati</taxon>
        <taxon>Pseudomonadota</taxon>
        <taxon>Gammaproteobacteria</taxon>
        <taxon>Pseudomonadales</taxon>
        <taxon>Pseudomonadaceae</taxon>
        <taxon>Pseudomonas</taxon>
    </lineage>
</organism>
<evidence type="ECO:0000256" key="1">
    <source>
        <dbReference type="ARBA" id="ARBA00004236"/>
    </source>
</evidence>
<dbReference type="EMBL" id="FNTJ01000003">
    <property type="protein sequence ID" value="SED32854.1"/>
    <property type="molecule type" value="Genomic_DNA"/>
</dbReference>
<dbReference type="Gene3D" id="1.10.287.950">
    <property type="entry name" value="Methyl-accepting chemotaxis protein"/>
    <property type="match status" value="1"/>
</dbReference>
<protein>
    <submittedName>
        <fullName evidence="11">Methyl-accepting chemotaxis protein</fullName>
    </submittedName>
</protein>
<evidence type="ECO:0000256" key="2">
    <source>
        <dbReference type="ARBA" id="ARBA00022475"/>
    </source>
</evidence>
<keyword evidence="2" id="KW-1003">Cell membrane</keyword>
<accession>A0A1H4ZTM2</accession>
<keyword evidence="6 9" id="KW-0472">Membrane</keyword>
<evidence type="ECO:0000256" key="7">
    <source>
        <dbReference type="ARBA" id="ARBA00023224"/>
    </source>
</evidence>
<keyword evidence="4 9" id="KW-0812">Transmembrane</keyword>